<protein>
    <recommendedName>
        <fullName evidence="4">1-acyl-sn-glycerol-3-phosphate acyltransferase</fullName>
        <ecNumber evidence="4">2.3.1.51</ecNumber>
    </recommendedName>
</protein>
<dbReference type="InterPro" id="IPR004552">
    <property type="entry name" value="AGP_acyltrans"/>
</dbReference>
<dbReference type="CDD" id="cd07989">
    <property type="entry name" value="LPLAT_AGPAT-like"/>
    <property type="match status" value="1"/>
</dbReference>
<dbReference type="PANTHER" id="PTHR10434">
    <property type="entry name" value="1-ACYL-SN-GLYCEROL-3-PHOSPHATE ACYLTRANSFERASE"/>
    <property type="match status" value="1"/>
</dbReference>
<dbReference type="Pfam" id="PF01553">
    <property type="entry name" value="Acyltransferase"/>
    <property type="match status" value="1"/>
</dbReference>
<keyword evidence="4" id="KW-0594">Phospholipid biosynthesis</keyword>
<evidence type="ECO:0000259" key="5">
    <source>
        <dbReference type="SMART" id="SM00563"/>
    </source>
</evidence>
<dbReference type="OrthoDB" id="202234at2759"/>
<reference evidence="6" key="1">
    <citation type="submission" date="2022-07" db="EMBL/GenBank/DDBJ databases">
        <title>Phylogenomic reconstructions and comparative analyses of Kickxellomycotina fungi.</title>
        <authorList>
            <person name="Reynolds N.K."/>
            <person name="Stajich J.E."/>
            <person name="Barry K."/>
            <person name="Grigoriev I.V."/>
            <person name="Crous P."/>
            <person name="Smith M.E."/>
        </authorList>
    </citation>
    <scope>NUCLEOTIDE SEQUENCE</scope>
    <source>
        <strain evidence="6">NBRC 100468</strain>
    </source>
</reference>
<keyword evidence="4" id="KW-0443">Lipid metabolism</keyword>
<dbReference type="GO" id="GO:0016020">
    <property type="term" value="C:membrane"/>
    <property type="evidence" value="ECO:0007669"/>
    <property type="project" value="InterPro"/>
</dbReference>
<keyword evidence="7" id="KW-1185">Reference proteome</keyword>
<organism evidence="6 7">
    <name type="scientific">Mycoemilia scoparia</name>
    <dbReference type="NCBI Taxonomy" id="417184"/>
    <lineage>
        <taxon>Eukaryota</taxon>
        <taxon>Fungi</taxon>
        <taxon>Fungi incertae sedis</taxon>
        <taxon>Zoopagomycota</taxon>
        <taxon>Kickxellomycotina</taxon>
        <taxon>Kickxellomycetes</taxon>
        <taxon>Kickxellales</taxon>
        <taxon>Kickxellaceae</taxon>
        <taxon>Mycoemilia</taxon>
    </lineage>
</organism>
<dbReference type="GO" id="GO:0006654">
    <property type="term" value="P:phosphatidic acid biosynthetic process"/>
    <property type="evidence" value="ECO:0007669"/>
    <property type="project" value="TreeGrafter"/>
</dbReference>
<gene>
    <name evidence="6" type="primary">SLC1</name>
    <name evidence="6" type="ORF">H4219_003895</name>
</gene>
<dbReference type="GO" id="GO:0005783">
    <property type="term" value="C:endoplasmic reticulum"/>
    <property type="evidence" value="ECO:0007669"/>
    <property type="project" value="TreeGrafter"/>
</dbReference>
<evidence type="ECO:0000256" key="2">
    <source>
        <dbReference type="ARBA" id="ARBA00022679"/>
    </source>
</evidence>
<keyword evidence="3 4" id="KW-0012">Acyltransferase</keyword>
<dbReference type="AlphaFoldDB" id="A0A9W7ZTD9"/>
<comment type="catalytic activity">
    <reaction evidence="4">
        <text>a 1-acyl-sn-glycero-3-phosphate + an acyl-CoA = a 1,2-diacyl-sn-glycero-3-phosphate + CoA</text>
        <dbReference type="Rhea" id="RHEA:19709"/>
        <dbReference type="ChEBI" id="CHEBI:57287"/>
        <dbReference type="ChEBI" id="CHEBI:57970"/>
        <dbReference type="ChEBI" id="CHEBI:58342"/>
        <dbReference type="ChEBI" id="CHEBI:58608"/>
        <dbReference type="EC" id="2.3.1.51"/>
    </reaction>
</comment>
<evidence type="ECO:0000313" key="6">
    <source>
        <dbReference type="EMBL" id="KAJ1916227.1"/>
    </source>
</evidence>
<proteinExistence type="inferred from homology"/>
<dbReference type="InterPro" id="IPR002123">
    <property type="entry name" value="Plipid/glycerol_acylTrfase"/>
</dbReference>
<comment type="similarity">
    <text evidence="1 4">Belongs to the 1-acyl-sn-glycerol-3-phosphate acyltransferase family.</text>
</comment>
<dbReference type="NCBIfam" id="TIGR00530">
    <property type="entry name" value="AGP_acyltrn"/>
    <property type="match status" value="1"/>
</dbReference>
<comment type="domain">
    <text evidence="4">The HXXXXD motif is essential for acyltransferase activity and may constitute the binding site for the phosphate moiety of the glycerol-3-phosphate.</text>
</comment>
<sequence>MLEACLSGIAVCPYLWLNGRRADTNWVVARTFAFLTQTFVGVEVIVEQDDYVKNLNKPAVLVGNHQSTLDLCWLGRTFPHRSVILAKESLKYTPFLGWFMVMADNIFVRRGNKDSIREMFKEATKTVHEKNLSVFFFPEGTRSVNPEKPSMLPFKKGAFLFAVLAQIPIVPMVAMDQHNVFSFRHRRFPGGKLRTKVLPPIETEGKTEDDIPELMETCRAKMLEALEEISPERVDYGSKSKKE</sequence>
<comment type="caution">
    <text evidence="6">The sequence shown here is derived from an EMBL/GenBank/DDBJ whole genome shotgun (WGS) entry which is preliminary data.</text>
</comment>
<dbReference type="PANTHER" id="PTHR10434:SF11">
    <property type="entry name" value="1-ACYL-SN-GLYCEROL-3-PHOSPHATE ACYLTRANSFERASE"/>
    <property type="match status" value="1"/>
</dbReference>
<keyword evidence="4" id="KW-1208">Phospholipid metabolism</keyword>
<evidence type="ECO:0000256" key="1">
    <source>
        <dbReference type="ARBA" id="ARBA00008655"/>
    </source>
</evidence>
<dbReference type="SUPFAM" id="SSF69593">
    <property type="entry name" value="Glycerol-3-phosphate (1)-acyltransferase"/>
    <property type="match status" value="1"/>
</dbReference>
<accession>A0A9W7ZTD9</accession>
<keyword evidence="4" id="KW-0444">Lipid biosynthesis</keyword>
<dbReference type="GO" id="GO:0003841">
    <property type="term" value="F:1-acylglycerol-3-phosphate O-acyltransferase activity"/>
    <property type="evidence" value="ECO:0007669"/>
    <property type="project" value="UniProtKB-UniRule"/>
</dbReference>
<dbReference type="Proteomes" id="UP001150538">
    <property type="component" value="Unassembled WGS sequence"/>
</dbReference>
<dbReference type="SMART" id="SM00563">
    <property type="entry name" value="PlsC"/>
    <property type="match status" value="1"/>
</dbReference>
<dbReference type="EMBL" id="JANBPU010000110">
    <property type="protein sequence ID" value="KAJ1916227.1"/>
    <property type="molecule type" value="Genomic_DNA"/>
</dbReference>
<evidence type="ECO:0000256" key="3">
    <source>
        <dbReference type="ARBA" id="ARBA00023315"/>
    </source>
</evidence>
<dbReference type="EC" id="2.3.1.51" evidence="4"/>
<evidence type="ECO:0000256" key="4">
    <source>
        <dbReference type="RuleBase" id="RU361267"/>
    </source>
</evidence>
<feature type="domain" description="Phospholipid/glycerol acyltransferase" evidence="5">
    <location>
        <begin position="59"/>
        <end position="177"/>
    </location>
</feature>
<keyword evidence="2 4" id="KW-0808">Transferase</keyword>
<name>A0A9W7ZTD9_9FUNG</name>
<evidence type="ECO:0000313" key="7">
    <source>
        <dbReference type="Proteomes" id="UP001150538"/>
    </source>
</evidence>